<reference evidence="1" key="1">
    <citation type="submission" date="2021-03" db="EMBL/GenBank/DDBJ databases">
        <authorList>
            <consortium name="DOE Joint Genome Institute"/>
            <person name="Ahrendt S."/>
            <person name="Looney B.P."/>
            <person name="Miyauchi S."/>
            <person name="Morin E."/>
            <person name="Drula E."/>
            <person name="Courty P.E."/>
            <person name="Chicoki N."/>
            <person name="Fauchery L."/>
            <person name="Kohler A."/>
            <person name="Kuo A."/>
            <person name="Labutti K."/>
            <person name="Pangilinan J."/>
            <person name="Lipzen A."/>
            <person name="Riley R."/>
            <person name="Andreopoulos W."/>
            <person name="He G."/>
            <person name="Johnson J."/>
            <person name="Barry K.W."/>
            <person name="Grigoriev I.V."/>
            <person name="Nagy L."/>
            <person name="Hibbett D."/>
            <person name="Henrissat B."/>
            <person name="Matheny P.B."/>
            <person name="Labbe J."/>
            <person name="Martin F."/>
        </authorList>
    </citation>
    <scope>NUCLEOTIDE SEQUENCE</scope>
    <source>
        <strain evidence="1">HHB10654</strain>
    </source>
</reference>
<gene>
    <name evidence="1" type="ORF">BV25DRAFT_1830544</name>
</gene>
<evidence type="ECO:0000313" key="1">
    <source>
        <dbReference type="EMBL" id="KAI0057995.1"/>
    </source>
</evidence>
<accession>A0ACB8SNJ7</accession>
<dbReference type="Proteomes" id="UP000814140">
    <property type="component" value="Unassembled WGS sequence"/>
</dbReference>
<proteinExistence type="predicted"/>
<sequence>MANLLDLRVVVAALTLLVVFQGTYHSIQNSTYLDTSNPLLTSLPHPLSGTHYFASKKNPLNTIFLKRAWGWTTAVFLPLLLTSPPHPPRLRRTAQYILATSTWILFTMWFFGPALLTRLTVASGGECVLHLPGAHGTYVPIPAEYCASRTPVTIASHPHLFPLPVLVDAVGAPEGWTIVPRLRRGHDVSGHVFLLTLSALFLADQLRQSFKAPTWSRAHAYAASATSALVSLWLFSLWVTSVYFHSPLEKASGYLLGVACFAVVQLPIWLSHKFAAQSKN</sequence>
<dbReference type="EMBL" id="MU277240">
    <property type="protein sequence ID" value="KAI0057995.1"/>
    <property type="molecule type" value="Genomic_DNA"/>
</dbReference>
<comment type="caution">
    <text evidence="1">The sequence shown here is derived from an EMBL/GenBank/DDBJ whole genome shotgun (WGS) entry which is preliminary data.</text>
</comment>
<keyword evidence="2" id="KW-1185">Reference proteome</keyword>
<organism evidence="1 2">
    <name type="scientific">Artomyces pyxidatus</name>
    <dbReference type="NCBI Taxonomy" id="48021"/>
    <lineage>
        <taxon>Eukaryota</taxon>
        <taxon>Fungi</taxon>
        <taxon>Dikarya</taxon>
        <taxon>Basidiomycota</taxon>
        <taxon>Agaricomycotina</taxon>
        <taxon>Agaricomycetes</taxon>
        <taxon>Russulales</taxon>
        <taxon>Auriscalpiaceae</taxon>
        <taxon>Artomyces</taxon>
    </lineage>
</organism>
<name>A0ACB8SNJ7_9AGAM</name>
<reference evidence="1" key="2">
    <citation type="journal article" date="2022" name="New Phytol.">
        <title>Evolutionary transition to the ectomycorrhizal habit in the genomes of a hyperdiverse lineage of mushroom-forming fungi.</title>
        <authorList>
            <person name="Looney B."/>
            <person name="Miyauchi S."/>
            <person name="Morin E."/>
            <person name="Drula E."/>
            <person name="Courty P.E."/>
            <person name="Kohler A."/>
            <person name="Kuo A."/>
            <person name="LaButti K."/>
            <person name="Pangilinan J."/>
            <person name="Lipzen A."/>
            <person name="Riley R."/>
            <person name="Andreopoulos W."/>
            <person name="He G."/>
            <person name="Johnson J."/>
            <person name="Nolan M."/>
            <person name="Tritt A."/>
            <person name="Barry K.W."/>
            <person name="Grigoriev I.V."/>
            <person name="Nagy L.G."/>
            <person name="Hibbett D."/>
            <person name="Henrissat B."/>
            <person name="Matheny P.B."/>
            <person name="Labbe J."/>
            <person name="Martin F.M."/>
        </authorList>
    </citation>
    <scope>NUCLEOTIDE SEQUENCE</scope>
    <source>
        <strain evidence="1">HHB10654</strain>
    </source>
</reference>
<protein>
    <submittedName>
        <fullName evidence="1">Uncharacterized protein</fullName>
    </submittedName>
</protein>
<evidence type="ECO:0000313" key="2">
    <source>
        <dbReference type="Proteomes" id="UP000814140"/>
    </source>
</evidence>